<keyword evidence="4" id="KW-1185">Reference proteome</keyword>
<evidence type="ECO:0008006" key="5">
    <source>
        <dbReference type="Google" id="ProtNLM"/>
    </source>
</evidence>
<feature type="chain" id="PRO_5010169607" description="Excalibur calcium-binding domain-containing protein" evidence="2">
    <location>
        <begin position="23"/>
        <end position="255"/>
    </location>
</feature>
<name>A0A1I6Y7V1_9RHOB</name>
<sequence length="255" mass="25963">MQNQIRFPILFGFALAVLAGCAQTPPDTMAGVGFGSDADAMRAREMELAGADASTERLAPPQLLSSEPLAPVTAPGAPMRTVASSTGVQSAALPPGAGADDIAAQTAAALAASSGTPSAGVVTTATGLSAENDFTAVSGSRTIQGDAALIATNRAQYQVIEPTALPERTDTAQPNIVSYALASAHPRGTRVYSRSGSNLVAKAERNCNAFTSPDMAQAEFLAKGGPQRDRAGLDPDGDGYACGWDPAPFRRAVDN</sequence>
<feature type="signal peptide" evidence="2">
    <location>
        <begin position="1"/>
        <end position="22"/>
    </location>
</feature>
<dbReference type="RefSeq" id="WP_051372597.1">
    <property type="nucleotide sequence ID" value="NZ_FPAW01000002.1"/>
</dbReference>
<dbReference type="AlphaFoldDB" id="A0A1I6Y7V1"/>
<evidence type="ECO:0000313" key="4">
    <source>
        <dbReference type="Proteomes" id="UP000182466"/>
    </source>
</evidence>
<organism evidence="3 4">
    <name type="scientific">Sedimentitalea nanhaiensis</name>
    <dbReference type="NCBI Taxonomy" id="999627"/>
    <lineage>
        <taxon>Bacteria</taxon>
        <taxon>Pseudomonadati</taxon>
        <taxon>Pseudomonadota</taxon>
        <taxon>Alphaproteobacteria</taxon>
        <taxon>Rhodobacterales</taxon>
        <taxon>Paracoccaceae</taxon>
        <taxon>Sedimentitalea</taxon>
    </lineage>
</organism>
<keyword evidence="2" id="KW-0732">Signal</keyword>
<dbReference type="EMBL" id="FPAW01000002">
    <property type="protein sequence ID" value="SFT46224.1"/>
    <property type="molecule type" value="Genomic_DNA"/>
</dbReference>
<dbReference type="eggNOG" id="ENOG5031QJH">
    <property type="taxonomic scope" value="Bacteria"/>
</dbReference>
<feature type="region of interest" description="Disordered" evidence="1">
    <location>
        <begin position="62"/>
        <end position="90"/>
    </location>
</feature>
<evidence type="ECO:0000256" key="2">
    <source>
        <dbReference type="SAM" id="SignalP"/>
    </source>
</evidence>
<gene>
    <name evidence="3" type="ORF">SAMN05216236_10285</name>
</gene>
<protein>
    <recommendedName>
        <fullName evidence="5">Excalibur calcium-binding domain-containing protein</fullName>
    </recommendedName>
</protein>
<reference evidence="3 4" key="1">
    <citation type="submission" date="2016-10" db="EMBL/GenBank/DDBJ databases">
        <authorList>
            <person name="de Groot N.N."/>
        </authorList>
    </citation>
    <scope>NUCLEOTIDE SEQUENCE [LARGE SCALE GENOMIC DNA]</scope>
    <source>
        <strain evidence="3 4">CGMCC 1.10959</strain>
    </source>
</reference>
<dbReference type="STRING" id="999627.SAMN05216236_10285"/>
<dbReference type="PROSITE" id="PS51257">
    <property type="entry name" value="PROKAR_LIPOPROTEIN"/>
    <property type="match status" value="1"/>
</dbReference>
<dbReference type="OrthoDB" id="7951357at2"/>
<evidence type="ECO:0000313" key="3">
    <source>
        <dbReference type="EMBL" id="SFT46224.1"/>
    </source>
</evidence>
<accession>A0A1I6Y7V1</accession>
<proteinExistence type="predicted"/>
<evidence type="ECO:0000256" key="1">
    <source>
        <dbReference type="SAM" id="MobiDB-lite"/>
    </source>
</evidence>
<dbReference type="Proteomes" id="UP000182466">
    <property type="component" value="Unassembled WGS sequence"/>
</dbReference>